<evidence type="ECO:0000256" key="3">
    <source>
        <dbReference type="ARBA" id="ARBA00023163"/>
    </source>
</evidence>
<dbReference type="SUPFAM" id="SSF46689">
    <property type="entry name" value="Homeodomain-like"/>
    <property type="match status" value="1"/>
</dbReference>
<dbReference type="Proteomes" id="UP000070255">
    <property type="component" value="Unassembled WGS sequence"/>
</dbReference>
<dbReference type="Gene3D" id="1.10.10.60">
    <property type="entry name" value="Homeodomain-like"/>
    <property type="match status" value="1"/>
</dbReference>
<dbReference type="InterPro" id="IPR020449">
    <property type="entry name" value="Tscrpt_reg_AraC-type_HTH"/>
</dbReference>
<keyword evidence="2" id="KW-0238">DNA-binding</keyword>
<sequence length="68" mass="7600">MRATTGKTPHQWLIERRIDTAKHLLAHGDWPLARIAAHCGFSSQSHFTQAFAKIVGAPPGGWRRRARA</sequence>
<dbReference type="PRINTS" id="PR00032">
    <property type="entry name" value="HTHARAC"/>
</dbReference>
<dbReference type="SMART" id="SM00342">
    <property type="entry name" value="HTH_ARAC"/>
    <property type="match status" value="1"/>
</dbReference>
<dbReference type="InterPro" id="IPR050204">
    <property type="entry name" value="AraC_XylS_family_regulators"/>
</dbReference>
<evidence type="ECO:0000259" key="4">
    <source>
        <dbReference type="PROSITE" id="PS01124"/>
    </source>
</evidence>
<comment type="caution">
    <text evidence="5">The sequence shown here is derived from an EMBL/GenBank/DDBJ whole genome shotgun (WGS) entry which is preliminary data.</text>
</comment>
<dbReference type="Pfam" id="PF12833">
    <property type="entry name" value="HTH_18"/>
    <property type="match status" value="1"/>
</dbReference>
<feature type="domain" description="HTH araC/xylS-type" evidence="4">
    <location>
        <begin position="1"/>
        <end position="65"/>
    </location>
</feature>
<keyword evidence="6" id="KW-1185">Reference proteome</keyword>
<evidence type="ECO:0000256" key="1">
    <source>
        <dbReference type="ARBA" id="ARBA00023015"/>
    </source>
</evidence>
<evidence type="ECO:0000256" key="2">
    <source>
        <dbReference type="ARBA" id="ARBA00023125"/>
    </source>
</evidence>
<dbReference type="PANTHER" id="PTHR46796:SF14">
    <property type="entry name" value="TRANSCRIPTIONAL REGULATORY PROTEIN"/>
    <property type="match status" value="1"/>
</dbReference>
<name>A0ABR5T3W3_9BURK</name>
<protein>
    <recommendedName>
        <fullName evidence="4">HTH araC/xylS-type domain-containing protein</fullName>
    </recommendedName>
</protein>
<keyword evidence="1" id="KW-0805">Transcription regulation</keyword>
<dbReference type="PROSITE" id="PS01124">
    <property type="entry name" value="HTH_ARAC_FAMILY_2"/>
    <property type="match status" value="1"/>
</dbReference>
<dbReference type="EMBL" id="LNJQ01000004">
    <property type="protein sequence ID" value="KWZ37900.1"/>
    <property type="molecule type" value="Genomic_DNA"/>
</dbReference>
<organism evidence="5 6">
    <name type="scientific">Burkholderia savannae</name>
    <dbReference type="NCBI Taxonomy" id="1637837"/>
    <lineage>
        <taxon>Bacteria</taxon>
        <taxon>Pseudomonadati</taxon>
        <taxon>Pseudomonadota</taxon>
        <taxon>Betaproteobacteria</taxon>
        <taxon>Burkholderiales</taxon>
        <taxon>Burkholderiaceae</taxon>
        <taxon>Burkholderia</taxon>
        <taxon>pseudomallei group</taxon>
    </lineage>
</organism>
<dbReference type="InterPro" id="IPR018062">
    <property type="entry name" value="HTH_AraC-typ_CS"/>
</dbReference>
<proteinExistence type="predicted"/>
<evidence type="ECO:0000313" key="5">
    <source>
        <dbReference type="EMBL" id="KWZ37900.1"/>
    </source>
</evidence>
<dbReference type="InterPro" id="IPR009057">
    <property type="entry name" value="Homeodomain-like_sf"/>
</dbReference>
<reference evidence="5 6" key="1">
    <citation type="submission" date="2015-11" db="EMBL/GenBank/DDBJ databases">
        <authorList>
            <person name="Sahl J."/>
            <person name="Wagner D."/>
            <person name="Keim P."/>
        </authorList>
    </citation>
    <scope>NUCLEOTIDE SEQUENCE [LARGE SCALE GENOMIC DNA]</scope>
    <source>
        <strain evidence="5 6">BDU18</strain>
    </source>
</reference>
<dbReference type="PROSITE" id="PS00041">
    <property type="entry name" value="HTH_ARAC_FAMILY_1"/>
    <property type="match status" value="1"/>
</dbReference>
<dbReference type="PANTHER" id="PTHR46796">
    <property type="entry name" value="HTH-TYPE TRANSCRIPTIONAL ACTIVATOR RHAS-RELATED"/>
    <property type="match status" value="1"/>
</dbReference>
<keyword evidence="3" id="KW-0804">Transcription</keyword>
<evidence type="ECO:0000313" key="6">
    <source>
        <dbReference type="Proteomes" id="UP000070255"/>
    </source>
</evidence>
<gene>
    <name evidence="5" type="ORF">WS72_23545</name>
</gene>
<accession>A0ABR5T3W3</accession>
<dbReference type="InterPro" id="IPR018060">
    <property type="entry name" value="HTH_AraC"/>
</dbReference>